<feature type="non-terminal residue" evidence="2">
    <location>
        <position position="77"/>
    </location>
</feature>
<dbReference type="RefSeq" id="WP_203174801.1">
    <property type="nucleotide sequence ID" value="NZ_JAEVHM010000038.1"/>
</dbReference>
<evidence type="ECO:0000256" key="1">
    <source>
        <dbReference type="SAM" id="MobiDB-lite"/>
    </source>
</evidence>
<sequence>MAEQKDPAETVDPVVDRADPPEAGVTESAPGPDASSSADDGSADAGAVNADGSAGAANADGNADAGAVQAADAPAAS</sequence>
<dbReference type="Proteomes" id="UP000601027">
    <property type="component" value="Unassembled WGS sequence"/>
</dbReference>
<feature type="region of interest" description="Disordered" evidence="1">
    <location>
        <begin position="1"/>
        <end position="77"/>
    </location>
</feature>
<gene>
    <name evidence="2" type="ORF">JNW91_11125</name>
</gene>
<evidence type="ECO:0000313" key="3">
    <source>
        <dbReference type="Proteomes" id="UP000601027"/>
    </source>
</evidence>
<dbReference type="EMBL" id="JAEVHM010000038">
    <property type="protein sequence ID" value="MBM0232369.1"/>
    <property type="molecule type" value="Genomic_DNA"/>
</dbReference>
<accession>A0ABS1XSZ1</accession>
<protein>
    <submittedName>
        <fullName evidence="2">Uncharacterized protein</fullName>
    </submittedName>
</protein>
<organism evidence="2 3">
    <name type="scientific">Micromonospora parastrephiae</name>
    <dbReference type="NCBI Taxonomy" id="2806101"/>
    <lineage>
        <taxon>Bacteria</taxon>
        <taxon>Bacillati</taxon>
        <taxon>Actinomycetota</taxon>
        <taxon>Actinomycetes</taxon>
        <taxon>Micromonosporales</taxon>
        <taxon>Micromonosporaceae</taxon>
        <taxon>Micromonospora</taxon>
    </lineage>
</organism>
<evidence type="ECO:0000313" key="2">
    <source>
        <dbReference type="EMBL" id="MBM0232369.1"/>
    </source>
</evidence>
<reference evidence="2 3" key="1">
    <citation type="submission" date="2021-01" db="EMBL/GenBank/DDBJ databases">
        <title>Draft genome sequence of Micromonospora sp. strain STR1_7.</title>
        <authorList>
            <person name="Karlyshev A."/>
            <person name="Jawad R."/>
        </authorList>
    </citation>
    <scope>NUCLEOTIDE SEQUENCE [LARGE SCALE GENOMIC DNA]</scope>
    <source>
        <strain evidence="2 3">STR1-7</strain>
    </source>
</reference>
<feature type="compositionally biased region" description="Low complexity" evidence="1">
    <location>
        <begin position="28"/>
        <end position="77"/>
    </location>
</feature>
<comment type="caution">
    <text evidence="2">The sequence shown here is derived from an EMBL/GenBank/DDBJ whole genome shotgun (WGS) entry which is preliminary data.</text>
</comment>
<keyword evidence="3" id="KW-1185">Reference proteome</keyword>
<feature type="compositionally biased region" description="Basic and acidic residues" evidence="1">
    <location>
        <begin position="1"/>
        <end position="20"/>
    </location>
</feature>
<name>A0ABS1XSZ1_9ACTN</name>
<proteinExistence type="predicted"/>